<name>A0AAV7PPZ1_PLEWA</name>
<gene>
    <name evidence="2" type="ORF">NDU88_006945</name>
</gene>
<dbReference type="Proteomes" id="UP001066276">
    <property type="component" value="Chromosome 7"/>
</dbReference>
<feature type="compositionally biased region" description="Basic and acidic residues" evidence="1">
    <location>
        <begin position="81"/>
        <end position="97"/>
    </location>
</feature>
<accession>A0AAV7PPZ1</accession>
<keyword evidence="3" id="KW-1185">Reference proteome</keyword>
<reference evidence="2" key="1">
    <citation type="journal article" date="2022" name="bioRxiv">
        <title>Sequencing and chromosome-scale assembly of the giantPleurodeles waltlgenome.</title>
        <authorList>
            <person name="Brown T."/>
            <person name="Elewa A."/>
            <person name="Iarovenko S."/>
            <person name="Subramanian E."/>
            <person name="Araus A.J."/>
            <person name="Petzold A."/>
            <person name="Susuki M."/>
            <person name="Suzuki K.-i.T."/>
            <person name="Hayashi T."/>
            <person name="Toyoda A."/>
            <person name="Oliveira C."/>
            <person name="Osipova E."/>
            <person name="Leigh N.D."/>
            <person name="Simon A."/>
            <person name="Yun M.H."/>
        </authorList>
    </citation>
    <scope>NUCLEOTIDE SEQUENCE</scope>
    <source>
        <strain evidence="2">20211129_DDA</strain>
        <tissue evidence="2">Liver</tissue>
    </source>
</reference>
<evidence type="ECO:0000313" key="2">
    <source>
        <dbReference type="EMBL" id="KAJ1128568.1"/>
    </source>
</evidence>
<evidence type="ECO:0000256" key="1">
    <source>
        <dbReference type="SAM" id="MobiDB-lite"/>
    </source>
</evidence>
<dbReference type="EMBL" id="JANPWB010000011">
    <property type="protein sequence ID" value="KAJ1128568.1"/>
    <property type="molecule type" value="Genomic_DNA"/>
</dbReference>
<proteinExistence type="predicted"/>
<organism evidence="2 3">
    <name type="scientific">Pleurodeles waltl</name>
    <name type="common">Iberian ribbed newt</name>
    <dbReference type="NCBI Taxonomy" id="8319"/>
    <lineage>
        <taxon>Eukaryota</taxon>
        <taxon>Metazoa</taxon>
        <taxon>Chordata</taxon>
        <taxon>Craniata</taxon>
        <taxon>Vertebrata</taxon>
        <taxon>Euteleostomi</taxon>
        <taxon>Amphibia</taxon>
        <taxon>Batrachia</taxon>
        <taxon>Caudata</taxon>
        <taxon>Salamandroidea</taxon>
        <taxon>Salamandridae</taxon>
        <taxon>Pleurodelinae</taxon>
        <taxon>Pleurodeles</taxon>
    </lineage>
</organism>
<evidence type="ECO:0000313" key="3">
    <source>
        <dbReference type="Proteomes" id="UP001066276"/>
    </source>
</evidence>
<feature type="region of interest" description="Disordered" evidence="1">
    <location>
        <begin position="41"/>
        <end position="97"/>
    </location>
</feature>
<comment type="caution">
    <text evidence="2">The sequence shown here is derived from an EMBL/GenBank/DDBJ whole genome shotgun (WGS) entry which is preliminary data.</text>
</comment>
<sequence>MCCQRPGGGETDNGMCVAQSVDLVGLGYTLQLCSPDQSRAEAQTKIGQGPWRTGEPKIIQNETHLQGPRKQARQGTRNPSRYREPKRETDKKALPLKEGHTVPKCIGSFVLHTTKLIGGTTDFGLCNRCYE</sequence>
<dbReference type="AlphaFoldDB" id="A0AAV7PPZ1"/>
<protein>
    <submittedName>
        <fullName evidence="2">Uncharacterized protein</fullName>
    </submittedName>
</protein>